<proteinExistence type="predicted"/>
<reference evidence="1 2" key="1">
    <citation type="submission" date="2020-08" db="EMBL/GenBank/DDBJ databases">
        <title>Sequencing the genomes of 1000 actinobacteria strains.</title>
        <authorList>
            <person name="Klenk H.-P."/>
        </authorList>
    </citation>
    <scope>NUCLEOTIDE SEQUENCE [LARGE SCALE GENOMIC DNA]</scope>
    <source>
        <strain evidence="1 2">DSM 44598</strain>
    </source>
</reference>
<keyword evidence="2" id="KW-1185">Reference proteome</keyword>
<evidence type="ECO:0000313" key="1">
    <source>
        <dbReference type="EMBL" id="MBB5495228.1"/>
    </source>
</evidence>
<dbReference type="Proteomes" id="UP000579647">
    <property type="component" value="Unassembled WGS sequence"/>
</dbReference>
<organism evidence="1 2">
    <name type="scientific">Nocardiopsis metallicus</name>
    <dbReference type="NCBI Taxonomy" id="179819"/>
    <lineage>
        <taxon>Bacteria</taxon>
        <taxon>Bacillati</taxon>
        <taxon>Actinomycetota</taxon>
        <taxon>Actinomycetes</taxon>
        <taxon>Streptosporangiales</taxon>
        <taxon>Nocardiopsidaceae</taxon>
        <taxon>Nocardiopsis</taxon>
    </lineage>
</organism>
<comment type="caution">
    <text evidence="1">The sequence shown here is derived from an EMBL/GenBank/DDBJ whole genome shotgun (WGS) entry which is preliminary data.</text>
</comment>
<sequence length="52" mass="5745">MKHEYGSGFALEIPVVLNGVEWDRQHACGLWMDLIFAVQGVFFGLPKGALPV</sequence>
<evidence type="ECO:0000313" key="2">
    <source>
        <dbReference type="Proteomes" id="UP000579647"/>
    </source>
</evidence>
<name>A0A840WYH4_9ACTN</name>
<dbReference type="EMBL" id="JACHDO010000001">
    <property type="protein sequence ID" value="MBB5495228.1"/>
    <property type="molecule type" value="Genomic_DNA"/>
</dbReference>
<protein>
    <submittedName>
        <fullName evidence="1">Uncharacterized protein</fullName>
    </submittedName>
</protein>
<dbReference type="AlphaFoldDB" id="A0A840WYH4"/>
<accession>A0A840WYH4</accession>
<gene>
    <name evidence="1" type="ORF">HNR07_006365</name>
</gene>